<evidence type="ECO:0008006" key="7">
    <source>
        <dbReference type="Google" id="ProtNLM"/>
    </source>
</evidence>
<evidence type="ECO:0000256" key="4">
    <source>
        <dbReference type="SAM" id="MobiDB-lite"/>
    </source>
</evidence>
<protein>
    <recommendedName>
        <fullName evidence="7">Sdc1p</fullName>
    </recommendedName>
</protein>
<dbReference type="Gene3D" id="1.20.890.10">
    <property type="entry name" value="cAMP-dependent protein kinase regulatory subunit, dimerization-anchoring domain"/>
    <property type="match status" value="1"/>
</dbReference>
<dbReference type="InterPro" id="IPR049629">
    <property type="entry name" value="DPY30_SDC1_DD"/>
</dbReference>
<dbReference type="Proteomes" id="UP001162090">
    <property type="component" value="Chromosome 2"/>
</dbReference>
<comment type="similarity">
    <text evidence="2">Belongs to the dpy-30 family.</text>
</comment>
<organism evidence="5 6">
    <name type="scientific">Saccharomyces uvarum</name>
    <name type="common">Yeast</name>
    <name type="synonym">Saccharomyces bayanus var. uvarum</name>
    <dbReference type="NCBI Taxonomy" id="230603"/>
    <lineage>
        <taxon>Eukaryota</taxon>
        <taxon>Fungi</taxon>
        <taxon>Dikarya</taxon>
        <taxon>Ascomycota</taxon>
        <taxon>Saccharomycotina</taxon>
        <taxon>Saccharomycetes</taxon>
        <taxon>Saccharomycetales</taxon>
        <taxon>Saccharomycetaceae</taxon>
        <taxon>Saccharomyces</taxon>
    </lineage>
</organism>
<dbReference type="CDD" id="cd22965">
    <property type="entry name" value="DD_DPY30_SDC1"/>
    <property type="match status" value="1"/>
</dbReference>
<comment type="subcellular location">
    <subcellularLocation>
        <location evidence="1">Nucleus</location>
    </subcellularLocation>
</comment>
<reference evidence="5" key="1">
    <citation type="submission" date="2022-10" db="EMBL/GenBank/DDBJ databases">
        <authorList>
            <person name="Byrne P K."/>
        </authorList>
    </citation>
    <scope>NUCLEOTIDE SEQUENCE</scope>
    <source>
        <strain evidence="5">CBS7001</strain>
    </source>
</reference>
<dbReference type="EMBL" id="OX365913">
    <property type="protein sequence ID" value="CAI4056550.1"/>
    <property type="molecule type" value="Genomic_DNA"/>
</dbReference>
<sequence length="175" mass="18809">MNGDENKSCYNEVAAPIAEDTSSIHGLQAEQNQGENNNDCNNRDNDATDINSNQNTNYNNSQTGSVPPFPTKGSKSVESMGNQNIKIEESSGSNLMVEESSDSKTSKLENVDLASTVGGSQTRKYLNANVTPHLLAGMRLIAVQQPDDPLRMLGEFLINQSEIQKSGESGNNASV</sequence>
<accession>A0AA35JC43</accession>
<dbReference type="Pfam" id="PF05186">
    <property type="entry name" value="Dpy-30"/>
    <property type="match status" value="1"/>
</dbReference>
<evidence type="ECO:0000256" key="1">
    <source>
        <dbReference type="ARBA" id="ARBA00004123"/>
    </source>
</evidence>
<gene>
    <name evidence="5" type="primary">SUVC02G5770</name>
    <name evidence="5" type="ORF">SUVC_02G5770</name>
</gene>
<dbReference type="GO" id="GO:0005634">
    <property type="term" value="C:nucleus"/>
    <property type="evidence" value="ECO:0007669"/>
    <property type="project" value="UniProtKB-SubCell"/>
</dbReference>
<evidence type="ECO:0000256" key="3">
    <source>
        <dbReference type="ARBA" id="ARBA00023242"/>
    </source>
</evidence>
<evidence type="ECO:0000256" key="2">
    <source>
        <dbReference type="ARBA" id="ARBA00010849"/>
    </source>
</evidence>
<dbReference type="AlphaFoldDB" id="A0AA35JC43"/>
<keyword evidence="3" id="KW-0539">Nucleus</keyword>
<evidence type="ECO:0000313" key="6">
    <source>
        <dbReference type="Proteomes" id="UP001162090"/>
    </source>
</evidence>
<feature type="compositionally biased region" description="Polar residues" evidence="4">
    <location>
        <begin position="73"/>
        <end position="94"/>
    </location>
</feature>
<dbReference type="InterPro" id="IPR007858">
    <property type="entry name" value="Dpy-30_motif"/>
</dbReference>
<proteinExistence type="inferred from homology"/>
<feature type="compositionally biased region" description="Low complexity" evidence="4">
    <location>
        <begin position="48"/>
        <end position="63"/>
    </location>
</feature>
<feature type="region of interest" description="Disordered" evidence="4">
    <location>
        <begin position="20"/>
        <end position="106"/>
    </location>
</feature>
<feature type="compositionally biased region" description="Polar residues" evidence="4">
    <location>
        <begin position="20"/>
        <end position="31"/>
    </location>
</feature>
<evidence type="ECO:0000313" key="5">
    <source>
        <dbReference type="EMBL" id="CAI4056550.1"/>
    </source>
</evidence>
<name>A0AA35JC43_SACUV</name>